<feature type="domain" description="GH16" evidence="4">
    <location>
        <begin position="203"/>
        <end position="490"/>
    </location>
</feature>
<dbReference type="RefSeq" id="WP_068716844.1">
    <property type="nucleotide sequence ID" value="NZ_LWDV01000008.1"/>
</dbReference>
<feature type="signal peptide" evidence="2">
    <location>
        <begin position="1"/>
        <end position="26"/>
    </location>
</feature>
<accession>A0A1C0AA88</accession>
<evidence type="ECO:0000313" key="6">
    <source>
        <dbReference type="Proteomes" id="UP000093514"/>
    </source>
</evidence>
<evidence type="ECO:0000256" key="1">
    <source>
        <dbReference type="ARBA" id="ARBA00006865"/>
    </source>
</evidence>
<evidence type="ECO:0000259" key="4">
    <source>
        <dbReference type="PROSITE" id="PS51762"/>
    </source>
</evidence>
<dbReference type="SMART" id="SM00060">
    <property type="entry name" value="FN3"/>
    <property type="match status" value="1"/>
</dbReference>
<evidence type="ECO:0000259" key="3">
    <source>
        <dbReference type="PROSITE" id="PS50853"/>
    </source>
</evidence>
<dbReference type="SUPFAM" id="SSF49265">
    <property type="entry name" value="Fibronectin type III"/>
    <property type="match status" value="1"/>
</dbReference>
<dbReference type="CDD" id="cd00063">
    <property type="entry name" value="FN3"/>
    <property type="match status" value="1"/>
</dbReference>
<sequence length="665" mass="73218">MFTKQTLNIVLLLVLIMTLCTSVLFAASNVDHGAEYINETEALFWVNDGGSTSSQDISWAIVYVGPDPNTTLHGKPGYTMSYNASLDRWEYTKTDMNDNGGNPWEYQFNLAGQESAEYLYNHSEGGTTNPGSLVAPSLNNAVAGDSQVSLSWGSVANAAGYNVKYGTTSIDVGNVTNYTVTGLTNGTAYTFTVAAYNSNGESPDSNQLTATPTISNPDGVLWEENFDTFNSDLWTKVTNGSGNGNQELQYYLPQNVSIEEIPEEPGNNALVLTAKRENWEGKSFTSGKVDTNGKVAIQYGIIEVRMKVPDNLATGLWPAAWLLGSNYGVVGWPKCGEIDMMEMGHMASERAKYGVATENQMVTSNQFWYSPDALSDQNPTGAANRSWENPNVTPYIDPNTLTDRFLTYRLYWNQDIIRFAVEDNGVEHFLFAKDFTISEDSDEFRKPFFMLLNLAVGGTFTDAMTPGEVTAPLPGKVYIDYVKVKKWNGVGEVKFGGPEPETGTFGVFTDNTPTNNKIESPNIYAWEGTFVEGTIPPYEGENGIGWQAAMPGSWFGGHIAPNAPLNMSNYADGNLRFMIKIPADVSFKIGVMDTYTNEHWVEFPAYETKYGLVRNGEWGQVTIPISELKGELIALQSMKSLFAIVSVNGDFSSFQLGIDDIYWQE</sequence>
<dbReference type="Pfam" id="PF00722">
    <property type="entry name" value="Glyco_hydro_16"/>
    <property type="match status" value="1"/>
</dbReference>
<dbReference type="CDD" id="cd08023">
    <property type="entry name" value="GH16_laminarinase_like"/>
    <property type="match status" value="1"/>
</dbReference>
<dbReference type="GO" id="GO:0004553">
    <property type="term" value="F:hydrolase activity, hydrolyzing O-glycosyl compounds"/>
    <property type="evidence" value="ECO:0007669"/>
    <property type="project" value="InterPro"/>
</dbReference>
<dbReference type="OrthoDB" id="9809583at2"/>
<dbReference type="Pfam" id="PF00041">
    <property type="entry name" value="fn3"/>
    <property type="match status" value="1"/>
</dbReference>
<dbReference type="SUPFAM" id="SSF49899">
    <property type="entry name" value="Concanavalin A-like lectins/glucanases"/>
    <property type="match status" value="1"/>
</dbReference>
<dbReference type="PROSITE" id="PS51762">
    <property type="entry name" value="GH16_2"/>
    <property type="match status" value="1"/>
</dbReference>
<protein>
    <submittedName>
        <fullName evidence="5">Uncharacterized protein</fullName>
    </submittedName>
</protein>
<feature type="domain" description="Fibronectin type-III" evidence="3">
    <location>
        <begin position="129"/>
        <end position="216"/>
    </location>
</feature>
<dbReference type="PANTHER" id="PTHR10963:SF55">
    <property type="entry name" value="GLYCOSIDE HYDROLASE FAMILY 16 PROTEIN"/>
    <property type="match status" value="1"/>
</dbReference>
<evidence type="ECO:0000256" key="2">
    <source>
        <dbReference type="SAM" id="SignalP"/>
    </source>
</evidence>
<dbReference type="InterPro" id="IPR050546">
    <property type="entry name" value="Glycosyl_Hydrlase_16"/>
</dbReference>
<dbReference type="InterPro" id="IPR000757">
    <property type="entry name" value="Beta-glucanase-like"/>
</dbReference>
<dbReference type="SUPFAM" id="SSF49785">
    <property type="entry name" value="Galactose-binding domain-like"/>
    <property type="match status" value="1"/>
</dbReference>
<comment type="caution">
    <text evidence="5">The sequence shown here is derived from an EMBL/GenBank/DDBJ whole genome shotgun (WGS) entry which is preliminary data.</text>
</comment>
<dbReference type="InterPro" id="IPR008979">
    <property type="entry name" value="Galactose-bd-like_sf"/>
</dbReference>
<dbReference type="GO" id="GO:0005975">
    <property type="term" value="P:carbohydrate metabolic process"/>
    <property type="evidence" value="ECO:0007669"/>
    <property type="project" value="InterPro"/>
</dbReference>
<reference evidence="5 6" key="2">
    <citation type="submission" date="2016-08" db="EMBL/GenBank/DDBJ databases">
        <title>Orenia metallireducens sp. nov. strain Z6, a Novel Metal-reducing Firmicute from the Deep Subsurface.</title>
        <authorList>
            <person name="Maxim B.I."/>
            <person name="Kenneth K."/>
            <person name="Flynn T.M."/>
            <person name="Oloughlin E.J."/>
            <person name="Locke R.A."/>
            <person name="Weber J.R."/>
            <person name="Egan S.M."/>
            <person name="Mackie R.I."/>
            <person name="Cann I.K."/>
        </authorList>
    </citation>
    <scope>NUCLEOTIDE SEQUENCE [LARGE SCALE GENOMIC DNA]</scope>
    <source>
        <strain evidence="5 6">Z6</strain>
    </source>
</reference>
<gene>
    <name evidence="5" type="ORF">U472_06950</name>
</gene>
<dbReference type="PANTHER" id="PTHR10963">
    <property type="entry name" value="GLYCOSYL HYDROLASE-RELATED"/>
    <property type="match status" value="1"/>
</dbReference>
<name>A0A1C0AA88_9FIRM</name>
<proteinExistence type="inferred from homology"/>
<dbReference type="EMBL" id="LWDV01000008">
    <property type="protein sequence ID" value="OCL27202.1"/>
    <property type="molecule type" value="Genomic_DNA"/>
</dbReference>
<evidence type="ECO:0000313" key="5">
    <source>
        <dbReference type="EMBL" id="OCL27202.1"/>
    </source>
</evidence>
<dbReference type="Proteomes" id="UP000093514">
    <property type="component" value="Unassembled WGS sequence"/>
</dbReference>
<dbReference type="InterPro" id="IPR013320">
    <property type="entry name" value="ConA-like_dom_sf"/>
</dbReference>
<keyword evidence="6" id="KW-1185">Reference proteome</keyword>
<dbReference type="Gene3D" id="2.60.40.10">
    <property type="entry name" value="Immunoglobulins"/>
    <property type="match status" value="1"/>
</dbReference>
<reference evidence="6" key="1">
    <citation type="submission" date="2016-07" db="EMBL/GenBank/DDBJ databases">
        <authorList>
            <person name="Florea S."/>
            <person name="Webb J.S."/>
            <person name="Jaromczyk J."/>
            <person name="Schardl C.L."/>
        </authorList>
    </citation>
    <scope>NUCLEOTIDE SEQUENCE [LARGE SCALE GENOMIC DNA]</scope>
    <source>
        <strain evidence="6">Z6</strain>
    </source>
</reference>
<dbReference type="InterPro" id="IPR003961">
    <property type="entry name" value="FN3_dom"/>
</dbReference>
<comment type="similarity">
    <text evidence="1">Belongs to the glycosyl hydrolase 16 family.</text>
</comment>
<dbReference type="InterPro" id="IPR036116">
    <property type="entry name" value="FN3_sf"/>
</dbReference>
<dbReference type="InterPro" id="IPR013783">
    <property type="entry name" value="Ig-like_fold"/>
</dbReference>
<feature type="chain" id="PRO_5008642940" evidence="2">
    <location>
        <begin position="27"/>
        <end position="665"/>
    </location>
</feature>
<keyword evidence="2" id="KW-0732">Signal</keyword>
<dbReference type="PROSITE" id="PS50853">
    <property type="entry name" value="FN3"/>
    <property type="match status" value="1"/>
</dbReference>
<dbReference type="Gene3D" id="2.60.120.200">
    <property type="match status" value="1"/>
</dbReference>
<organism evidence="5 6">
    <name type="scientific">Orenia metallireducens</name>
    <dbReference type="NCBI Taxonomy" id="1413210"/>
    <lineage>
        <taxon>Bacteria</taxon>
        <taxon>Bacillati</taxon>
        <taxon>Bacillota</taxon>
        <taxon>Clostridia</taxon>
        <taxon>Halanaerobiales</taxon>
        <taxon>Halobacteroidaceae</taxon>
        <taxon>Orenia</taxon>
    </lineage>
</organism>
<dbReference type="AlphaFoldDB" id="A0A1C0AA88"/>